<organism evidence="11 12">
    <name type="scientific">Lactobacillus hominis DSM 23910 = CRBIP 24.179</name>
    <dbReference type="NCBI Taxonomy" id="1423758"/>
    <lineage>
        <taxon>Bacteria</taxon>
        <taxon>Bacillati</taxon>
        <taxon>Bacillota</taxon>
        <taxon>Bacilli</taxon>
        <taxon>Lactobacillales</taxon>
        <taxon>Lactobacillaceae</taxon>
        <taxon>Lactobacillus</taxon>
    </lineage>
</organism>
<dbReference type="Pfam" id="PF00005">
    <property type="entry name" value="ABC_tran"/>
    <property type="match status" value="1"/>
</dbReference>
<dbReference type="SUPFAM" id="SSF52540">
    <property type="entry name" value="P-loop containing nucleoside triphosphate hydrolases"/>
    <property type="match status" value="1"/>
</dbReference>
<accession>I7L5P1</accession>
<feature type="domain" description="ABC transporter" evidence="9">
    <location>
        <begin position="321"/>
        <end position="526"/>
    </location>
</feature>
<evidence type="ECO:0000256" key="1">
    <source>
        <dbReference type="ARBA" id="ARBA00004651"/>
    </source>
</evidence>
<keyword evidence="6 8" id="KW-0472">Membrane</keyword>
<dbReference type="Proteomes" id="UP000009320">
    <property type="component" value="Unassembled WGS sequence"/>
</dbReference>
<dbReference type="SMART" id="SM00382">
    <property type="entry name" value="AAA"/>
    <property type="match status" value="1"/>
</dbReference>
<keyword evidence="2 8" id="KW-0812">Transmembrane</keyword>
<feature type="transmembrane region" description="Helical" evidence="8">
    <location>
        <begin position="246"/>
        <end position="266"/>
    </location>
</feature>
<evidence type="ECO:0000256" key="5">
    <source>
        <dbReference type="ARBA" id="ARBA00022989"/>
    </source>
</evidence>
<comment type="caution">
    <text evidence="11">The sequence shown here is derived from an EMBL/GenBank/DDBJ whole genome shotgun (WGS) entry which is preliminary data.</text>
</comment>
<keyword evidence="5 8" id="KW-1133">Transmembrane helix</keyword>
<keyword evidence="12" id="KW-1185">Reference proteome</keyword>
<dbReference type="InterPro" id="IPR011527">
    <property type="entry name" value="ABC1_TM_dom"/>
</dbReference>
<evidence type="ECO:0000256" key="2">
    <source>
        <dbReference type="ARBA" id="ARBA00022692"/>
    </source>
</evidence>
<sequence length="526" mass="59668">MSWKELFKFKPGKFILVVLLHLTGGISEVGVAYVLTLQFNAIRKHHLELFLIYALVQLILYVYVYLAYQFAGIVWQKLLQQYFHLVRQEIADHYFEDQKHHRSSDVQNRLTNDINLIHSDYFDSFRYIIGMFAAIFSVAFSLLTFQWSLLVACIIFAAVQIYLPKLLDQSLQKAVSHVSNANKKYLKTLGDWLIGLSEVRRYFASPTMFKIIAKSSKDLENANVEKEKVDQKLDYLNQLSYSLGDALIFLLTGFLVVNHLAAFGLVASIGNFNSALFGSLQGIANYTGRMRSTKKLRQEIWQARKQITSKKDRNLEIVTSFSIHDLAIDFDNGEGVSYADLAIKNGEHILLTGDSGTGKSTLFKLLLGELKPSRGSIKYFGFDNKEISPDLSTIGYLPQEPILFPVSIRDNITMFKQKLDKLVIPAVGQVQLVSDINKFPAGIETKINLDKLNVSGGQKQKIVLARSRVHDSQLVLIDEATSAIDQHATMQILKAVLKTNATVVFIAHNFNEEMRKLFDREIKLDR</sequence>
<dbReference type="STRING" id="1423758.FC41_GL000121"/>
<evidence type="ECO:0000313" key="12">
    <source>
        <dbReference type="Proteomes" id="UP000009320"/>
    </source>
</evidence>
<dbReference type="GO" id="GO:0140359">
    <property type="term" value="F:ABC-type transporter activity"/>
    <property type="evidence" value="ECO:0007669"/>
    <property type="project" value="InterPro"/>
</dbReference>
<evidence type="ECO:0000256" key="8">
    <source>
        <dbReference type="SAM" id="Phobius"/>
    </source>
</evidence>
<dbReference type="EMBL" id="CAKE01000004">
    <property type="protein sequence ID" value="CCI81517.1"/>
    <property type="molecule type" value="Genomic_DNA"/>
</dbReference>
<dbReference type="RefSeq" id="WP_008470309.1">
    <property type="nucleotide sequence ID" value="NZ_AYZP01000001.1"/>
</dbReference>
<dbReference type="PATRIC" id="fig|1423758.3.peg.124"/>
<keyword evidence="4" id="KW-0067">ATP-binding</keyword>
<keyword evidence="3" id="KW-0547">Nucleotide-binding</keyword>
<keyword evidence="7" id="KW-0175">Coiled coil</keyword>
<evidence type="ECO:0000256" key="7">
    <source>
        <dbReference type="SAM" id="Coils"/>
    </source>
</evidence>
<dbReference type="OrthoDB" id="2326711at2"/>
<dbReference type="InterPro" id="IPR003439">
    <property type="entry name" value="ABC_transporter-like_ATP-bd"/>
</dbReference>
<comment type="subcellular location">
    <subcellularLocation>
        <location evidence="1">Cell membrane</location>
        <topology evidence="1">Multi-pass membrane protein</topology>
    </subcellularLocation>
</comment>
<evidence type="ECO:0000259" key="9">
    <source>
        <dbReference type="PROSITE" id="PS50893"/>
    </source>
</evidence>
<feature type="transmembrane region" description="Helical" evidence="8">
    <location>
        <begin position="47"/>
        <end position="68"/>
    </location>
</feature>
<feature type="coiled-coil region" evidence="7">
    <location>
        <begin position="212"/>
        <end position="239"/>
    </location>
</feature>
<proteinExistence type="predicted"/>
<protein>
    <submittedName>
        <fullName evidence="11">ABC transporter ATP binding and permease</fullName>
    </submittedName>
</protein>
<gene>
    <name evidence="11" type="ORF">BN55_08895</name>
</gene>
<dbReference type="GeneID" id="82846779"/>
<dbReference type="GO" id="GO:0016887">
    <property type="term" value="F:ATP hydrolysis activity"/>
    <property type="evidence" value="ECO:0007669"/>
    <property type="project" value="InterPro"/>
</dbReference>
<feature type="transmembrane region" description="Helical" evidence="8">
    <location>
        <begin position="127"/>
        <end position="159"/>
    </location>
</feature>
<dbReference type="SUPFAM" id="SSF90123">
    <property type="entry name" value="ABC transporter transmembrane region"/>
    <property type="match status" value="1"/>
</dbReference>
<dbReference type="PANTHER" id="PTHR24221:SF654">
    <property type="entry name" value="ATP-BINDING CASSETTE SUB-FAMILY B MEMBER 6"/>
    <property type="match status" value="1"/>
</dbReference>
<dbReference type="InterPro" id="IPR039421">
    <property type="entry name" value="Type_1_exporter"/>
</dbReference>
<evidence type="ECO:0000256" key="4">
    <source>
        <dbReference type="ARBA" id="ARBA00022840"/>
    </source>
</evidence>
<dbReference type="CDD" id="cd03228">
    <property type="entry name" value="ABCC_MRP_Like"/>
    <property type="match status" value="1"/>
</dbReference>
<evidence type="ECO:0000313" key="11">
    <source>
        <dbReference type="EMBL" id="CCI81517.1"/>
    </source>
</evidence>
<dbReference type="GO" id="GO:0005524">
    <property type="term" value="F:ATP binding"/>
    <property type="evidence" value="ECO:0007669"/>
    <property type="project" value="UniProtKB-KW"/>
</dbReference>
<dbReference type="PANTHER" id="PTHR24221">
    <property type="entry name" value="ATP-BINDING CASSETTE SUB-FAMILY B"/>
    <property type="match status" value="1"/>
</dbReference>
<reference evidence="11 12" key="1">
    <citation type="submission" date="2012-06" db="EMBL/GenBank/DDBJ databases">
        <title>Draft Genome Sequence of Lactobacillus hominis Strain CRBIP 24.179T, isolated from human intestine.</title>
        <authorList>
            <person name="Cousin S."/>
            <person name="Ma L."/>
            <person name="Bizet C."/>
            <person name="Loux V."/>
            <person name="Bouchier C."/>
            <person name="Clermont D."/>
            <person name="Creno S."/>
        </authorList>
    </citation>
    <scope>NUCLEOTIDE SEQUENCE [LARGE SCALE GENOMIC DNA]</scope>
    <source>
        <strain evidence="12">CRBIP 24.179T</strain>
    </source>
</reference>
<dbReference type="GO" id="GO:0005886">
    <property type="term" value="C:plasma membrane"/>
    <property type="evidence" value="ECO:0007669"/>
    <property type="project" value="UniProtKB-SubCell"/>
</dbReference>
<evidence type="ECO:0000256" key="6">
    <source>
        <dbReference type="ARBA" id="ARBA00023136"/>
    </source>
</evidence>
<dbReference type="Pfam" id="PF00664">
    <property type="entry name" value="ABC_membrane"/>
    <property type="match status" value="1"/>
</dbReference>
<dbReference type="AlphaFoldDB" id="I7L5P1"/>
<dbReference type="eggNOG" id="COG1132">
    <property type="taxonomic scope" value="Bacteria"/>
</dbReference>
<dbReference type="InterPro" id="IPR036640">
    <property type="entry name" value="ABC1_TM_sf"/>
</dbReference>
<feature type="transmembrane region" description="Helical" evidence="8">
    <location>
        <begin position="14"/>
        <end position="35"/>
    </location>
</feature>
<dbReference type="InterPro" id="IPR025662">
    <property type="entry name" value="Sigma_54_int_dom_ATP-bd_1"/>
</dbReference>
<evidence type="ECO:0000256" key="3">
    <source>
        <dbReference type="ARBA" id="ARBA00022741"/>
    </source>
</evidence>
<dbReference type="PROSITE" id="PS00675">
    <property type="entry name" value="SIGMA54_INTERACT_1"/>
    <property type="match status" value="1"/>
</dbReference>
<dbReference type="Gene3D" id="3.40.50.300">
    <property type="entry name" value="P-loop containing nucleotide triphosphate hydrolases"/>
    <property type="match status" value="1"/>
</dbReference>
<dbReference type="InterPro" id="IPR027417">
    <property type="entry name" value="P-loop_NTPase"/>
</dbReference>
<dbReference type="PROSITE" id="PS50929">
    <property type="entry name" value="ABC_TM1F"/>
    <property type="match status" value="1"/>
</dbReference>
<dbReference type="Gene3D" id="1.20.1560.10">
    <property type="entry name" value="ABC transporter type 1, transmembrane domain"/>
    <property type="match status" value="1"/>
</dbReference>
<name>I7L5P1_9LACO</name>
<evidence type="ECO:0000259" key="10">
    <source>
        <dbReference type="PROSITE" id="PS50929"/>
    </source>
</evidence>
<feature type="domain" description="ABC transmembrane type-1" evidence="10">
    <location>
        <begin position="15"/>
        <end position="292"/>
    </location>
</feature>
<dbReference type="PROSITE" id="PS50893">
    <property type="entry name" value="ABC_TRANSPORTER_2"/>
    <property type="match status" value="1"/>
</dbReference>
<dbReference type="InterPro" id="IPR003593">
    <property type="entry name" value="AAA+_ATPase"/>
</dbReference>
<dbReference type="GO" id="GO:0034040">
    <property type="term" value="F:ATPase-coupled lipid transmembrane transporter activity"/>
    <property type="evidence" value="ECO:0007669"/>
    <property type="project" value="TreeGrafter"/>
</dbReference>